<keyword evidence="3 6" id="KW-0812">Transmembrane</keyword>
<comment type="subcellular location">
    <subcellularLocation>
        <location evidence="1">Cell membrane</location>
        <topology evidence="1">Multi-pass membrane protein</topology>
    </subcellularLocation>
</comment>
<dbReference type="GO" id="GO:0043190">
    <property type="term" value="C:ATP-binding cassette (ABC) transporter complex"/>
    <property type="evidence" value="ECO:0007669"/>
    <property type="project" value="InterPro"/>
</dbReference>
<dbReference type="OrthoDB" id="5396636at2"/>
<dbReference type="HOGENOM" id="CLU_056469_5_2_7"/>
<evidence type="ECO:0000256" key="3">
    <source>
        <dbReference type="ARBA" id="ARBA00022692"/>
    </source>
</evidence>
<accession>A1ANC5</accession>
<sequence>MLIEQLSYSNRWRRVHPAAKCVFALCGMIAAFAASTPTIALLLAALLAAVTCRGARIPLRCYLRVSAAPLLFLLVSGTTLAVSLGWQASFPWLTLSSGDVQLREALHVAGRSLVCLAALLFLALSTPLNDLISLLRRLGFPEVLTDLMTLCYRTLFVFLEATHDIVTAQASRLGYATPRLALRSLGIMVAALTVQVWQRSRALQQAALSRANDGPLRFLTPTYPDGASSILVGLTAGCLLIILAVMHP</sequence>
<dbReference type="RefSeq" id="WP_011735147.1">
    <property type="nucleotide sequence ID" value="NC_008609.1"/>
</dbReference>
<keyword evidence="5 6" id="KW-0472">Membrane</keyword>
<keyword evidence="2" id="KW-1003">Cell membrane</keyword>
<dbReference type="Pfam" id="PF02361">
    <property type="entry name" value="CbiQ"/>
    <property type="match status" value="1"/>
</dbReference>
<feature type="transmembrane region" description="Helical" evidence="6">
    <location>
        <begin position="22"/>
        <end position="50"/>
    </location>
</feature>
<dbReference type="EMBL" id="CP000482">
    <property type="protein sequence ID" value="ABK98845.1"/>
    <property type="molecule type" value="Genomic_DNA"/>
</dbReference>
<dbReference type="InterPro" id="IPR012809">
    <property type="entry name" value="ECF_CbiQ"/>
</dbReference>
<dbReference type="eggNOG" id="COG0619">
    <property type="taxonomic scope" value="Bacteria"/>
</dbReference>
<evidence type="ECO:0000256" key="1">
    <source>
        <dbReference type="ARBA" id="ARBA00004651"/>
    </source>
</evidence>
<feature type="transmembrane region" description="Helical" evidence="6">
    <location>
        <begin position="62"/>
        <end position="88"/>
    </location>
</feature>
<dbReference type="AlphaFoldDB" id="A1ANC5"/>
<dbReference type="GO" id="GO:0006824">
    <property type="term" value="P:cobalt ion transport"/>
    <property type="evidence" value="ECO:0007669"/>
    <property type="project" value="InterPro"/>
</dbReference>
<evidence type="ECO:0000313" key="7">
    <source>
        <dbReference type="EMBL" id="ABK98845.1"/>
    </source>
</evidence>
<proteinExistence type="predicted"/>
<evidence type="ECO:0000256" key="2">
    <source>
        <dbReference type="ARBA" id="ARBA00022475"/>
    </source>
</evidence>
<keyword evidence="8" id="KW-1185">Reference proteome</keyword>
<keyword evidence="4 6" id="KW-1133">Transmembrane helix</keyword>
<reference evidence="7 8" key="1">
    <citation type="submission" date="2006-10" db="EMBL/GenBank/DDBJ databases">
        <title>Complete sequence of chromosome of Pelobacter propionicus DSM 2379.</title>
        <authorList>
            <consortium name="US DOE Joint Genome Institute"/>
            <person name="Copeland A."/>
            <person name="Lucas S."/>
            <person name="Lapidus A."/>
            <person name="Barry K."/>
            <person name="Detter J.C."/>
            <person name="Glavina del Rio T."/>
            <person name="Hammon N."/>
            <person name="Israni S."/>
            <person name="Dalin E."/>
            <person name="Tice H."/>
            <person name="Pitluck S."/>
            <person name="Saunders E."/>
            <person name="Brettin T."/>
            <person name="Bruce D."/>
            <person name="Han C."/>
            <person name="Tapia R."/>
            <person name="Schmutz J."/>
            <person name="Larimer F."/>
            <person name="Land M."/>
            <person name="Hauser L."/>
            <person name="Kyrpides N."/>
            <person name="Kim E."/>
            <person name="Lovley D."/>
            <person name="Richardson P."/>
        </authorList>
    </citation>
    <scope>NUCLEOTIDE SEQUENCE [LARGE SCALE GENOMIC DNA]</scope>
    <source>
        <strain evidence="8">DSM 2379 / NBRC 103807 / OttBd1</strain>
    </source>
</reference>
<evidence type="ECO:0000256" key="6">
    <source>
        <dbReference type="SAM" id="Phobius"/>
    </source>
</evidence>
<organism evidence="7 8">
    <name type="scientific">Pelobacter propionicus (strain DSM 2379 / NBRC 103807 / OttBd1)</name>
    <dbReference type="NCBI Taxonomy" id="338966"/>
    <lineage>
        <taxon>Bacteria</taxon>
        <taxon>Pseudomonadati</taxon>
        <taxon>Thermodesulfobacteriota</taxon>
        <taxon>Desulfuromonadia</taxon>
        <taxon>Desulfuromonadales</taxon>
        <taxon>Desulfuromonadaceae</taxon>
        <taxon>Pelobacter</taxon>
    </lineage>
</organism>
<dbReference type="KEGG" id="ppd:Ppro_1224"/>
<feature type="transmembrane region" description="Helical" evidence="6">
    <location>
        <begin position="226"/>
        <end position="246"/>
    </location>
</feature>
<dbReference type="InterPro" id="IPR052770">
    <property type="entry name" value="Cobalt_transport_CbiQ"/>
</dbReference>
<name>A1ANC5_PELPD</name>
<evidence type="ECO:0000256" key="4">
    <source>
        <dbReference type="ARBA" id="ARBA00022989"/>
    </source>
</evidence>
<dbReference type="InterPro" id="IPR003339">
    <property type="entry name" value="ABC/ECF_trnsptr_transmembrane"/>
</dbReference>
<dbReference type="PANTHER" id="PTHR43723">
    <property type="entry name" value="COBALT TRANSPORT PROTEIN CBIQ"/>
    <property type="match status" value="1"/>
</dbReference>
<evidence type="ECO:0000313" key="8">
    <source>
        <dbReference type="Proteomes" id="UP000006732"/>
    </source>
</evidence>
<gene>
    <name evidence="7" type="ordered locus">Ppro_1224</name>
</gene>
<dbReference type="STRING" id="338966.Ppro_1224"/>
<dbReference type="PANTHER" id="PTHR43723:SF1">
    <property type="entry name" value="COBALT TRANSPORT PROTEIN CBIQ"/>
    <property type="match status" value="1"/>
</dbReference>
<dbReference type="Proteomes" id="UP000006732">
    <property type="component" value="Chromosome"/>
</dbReference>
<feature type="transmembrane region" description="Helical" evidence="6">
    <location>
        <begin position="108"/>
        <end position="128"/>
    </location>
</feature>
<protein>
    <submittedName>
        <fullName evidence="7">Cobalt ABC transporter, inner membrane subunit CbiQ</fullName>
    </submittedName>
</protein>
<dbReference type="CDD" id="cd16914">
    <property type="entry name" value="EcfT"/>
    <property type="match status" value="1"/>
</dbReference>
<evidence type="ECO:0000256" key="5">
    <source>
        <dbReference type="ARBA" id="ARBA00023136"/>
    </source>
</evidence>
<dbReference type="NCBIfam" id="TIGR02454">
    <property type="entry name" value="ECF_T_CbiQ"/>
    <property type="match status" value="1"/>
</dbReference>